<proteinExistence type="predicted"/>
<evidence type="ECO:0000313" key="3">
    <source>
        <dbReference type="Proteomes" id="UP000756132"/>
    </source>
</evidence>
<evidence type="ECO:0000313" key="2">
    <source>
        <dbReference type="EMBL" id="UJO13384.1"/>
    </source>
</evidence>
<name>A0A9Q8L9P1_PASFU</name>
<sequence length="264" mass="29481">MSLNDQQKIKEKAESSSLFRFSHPSEASSRSHQRTIQSHATQHKHRERRKQAGRKVEAVAKKPAKRLRTARPYQVLRTKVDTVGAPLANDDPISREFTAPSSSGEQAAPGTAGQRLEFVTCSDPDQLKSPSIRKKVRVQAGKSSHPSALRARQADDTLELSHKDQDREGHAASIDDFHFLDAELQRFFSAWPGLQKSSTFGVSQDTYGLAIAQSSQYVSDLVLRDQNYRIEEVLGRLGCTIELAMDHFLLIVFSQPPGLEANYK</sequence>
<reference evidence="2" key="2">
    <citation type="journal article" date="2022" name="Microb. Genom.">
        <title>A chromosome-scale genome assembly of the tomato pathogen Cladosporium fulvum reveals a compartmentalized genome architecture and the presence of a dispensable chromosome.</title>
        <authorList>
            <person name="Zaccaron A.Z."/>
            <person name="Chen L.H."/>
            <person name="Samaras A."/>
            <person name="Stergiopoulos I."/>
        </authorList>
    </citation>
    <scope>NUCLEOTIDE SEQUENCE</scope>
    <source>
        <strain evidence="2">Race5_Kim</strain>
    </source>
</reference>
<organism evidence="2 3">
    <name type="scientific">Passalora fulva</name>
    <name type="common">Tomato leaf mold</name>
    <name type="synonym">Cladosporium fulvum</name>
    <dbReference type="NCBI Taxonomy" id="5499"/>
    <lineage>
        <taxon>Eukaryota</taxon>
        <taxon>Fungi</taxon>
        <taxon>Dikarya</taxon>
        <taxon>Ascomycota</taxon>
        <taxon>Pezizomycotina</taxon>
        <taxon>Dothideomycetes</taxon>
        <taxon>Dothideomycetidae</taxon>
        <taxon>Mycosphaerellales</taxon>
        <taxon>Mycosphaerellaceae</taxon>
        <taxon>Fulvia</taxon>
    </lineage>
</organism>
<feature type="region of interest" description="Disordered" evidence="1">
    <location>
        <begin position="85"/>
        <end position="167"/>
    </location>
</feature>
<protein>
    <submittedName>
        <fullName evidence="2">Uncharacterized protein</fullName>
    </submittedName>
</protein>
<feature type="region of interest" description="Disordered" evidence="1">
    <location>
        <begin position="1"/>
        <end position="70"/>
    </location>
</feature>
<feature type="compositionally biased region" description="Basic and acidic residues" evidence="1">
    <location>
        <begin position="152"/>
        <end position="167"/>
    </location>
</feature>
<feature type="compositionally biased region" description="Basic residues" evidence="1">
    <location>
        <begin position="41"/>
        <end position="53"/>
    </location>
</feature>
<feature type="compositionally biased region" description="Polar residues" evidence="1">
    <location>
        <begin position="15"/>
        <end position="40"/>
    </location>
</feature>
<gene>
    <name evidence="2" type="ORF">CLAFUR5_03784</name>
</gene>
<evidence type="ECO:0000256" key="1">
    <source>
        <dbReference type="SAM" id="MobiDB-lite"/>
    </source>
</evidence>
<reference evidence="2" key="1">
    <citation type="submission" date="2021-12" db="EMBL/GenBank/DDBJ databases">
        <authorList>
            <person name="Zaccaron A."/>
            <person name="Stergiopoulos I."/>
        </authorList>
    </citation>
    <scope>NUCLEOTIDE SEQUENCE</scope>
    <source>
        <strain evidence="2">Race5_Kim</strain>
    </source>
</reference>
<dbReference type="KEGG" id="ffu:CLAFUR5_03784"/>
<keyword evidence="3" id="KW-1185">Reference proteome</keyword>
<dbReference type="AlphaFoldDB" id="A0A9Q8L9P1"/>
<dbReference type="GeneID" id="71983662"/>
<accession>A0A9Q8L9P1</accession>
<dbReference type="RefSeq" id="XP_047757750.1">
    <property type="nucleotide sequence ID" value="XM_047902932.1"/>
</dbReference>
<dbReference type="EMBL" id="CP090164">
    <property type="protein sequence ID" value="UJO13384.1"/>
    <property type="molecule type" value="Genomic_DNA"/>
</dbReference>
<dbReference type="Proteomes" id="UP000756132">
    <property type="component" value="Chromosome 2"/>
</dbReference>